<gene>
    <name evidence="1" type="ORF">GCWU0000282_001481</name>
</gene>
<sequence>MADYRLKIKTKFLRIRKIYYSVKFGFISIEEKFGVEIIPYKNL</sequence>
<comment type="caution">
    <text evidence="1">The sequence shown here is derived from an EMBL/GenBank/DDBJ whole genome shotgun (WGS) entry which is preliminary data.</text>
</comment>
<evidence type="ECO:0000313" key="1">
    <source>
        <dbReference type="EMBL" id="ESL03321.1"/>
    </source>
</evidence>
<dbReference type="EMBL" id="ACIL03000012">
    <property type="protein sequence ID" value="ESL03321.1"/>
    <property type="molecule type" value="Genomic_DNA"/>
</dbReference>
<name>V2Y6J4_9FIRM</name>
<accession>V2Y6J4</accession>
<protein>
    <submittedName>
        <fullName evidence="1">Uncharacterized protein</fullName>
    </submittedName>
</protein>
<dbReference type="HOGENOM" id="CLU_3231300_0_0_9"/>
<dbReference type="Proteomes" id="UP000018227">
    <property type="component" value="Unassembled WGS sequence"/>
</dbReference>
<keyword evidence="2" id="KW-1185">Reference proteome</keyword>
<organism evidence="1 2">
    <name type="scientific">Catonella morbi ATCC 51271</name>
    <dbReference type="NCBI Taxonomy" id="592026"/>
    <lineage>
        <taxon>Bacteria</taxon>
        <taxon>Bacillati</taxon>
        <taxon>Bacillota</taxon>
        <taxon>Clostridia</taxon>
        <taxon>Lachnospirales</taxon>
        <taxon>Lachnospiraceae</taxon>
        <taxon>Catonella</taxon>
    </lineage>
</organism>
<proteinExistence type="predicted"/>
<dbReference type="AlphaFoldDB" id="V2Y6J4"/>
<dbReference type="STRING" id="592026.GCWU0000282_001481"/>
<evidence type="ECO:0000313" key="2">
    <source>
        <dbReference type="Proteomes" id="UP000018227"/>
    </source>
</evidence>
<reference evidence="1 2" key="1">
    <citation type="submission" date="2013-06" db="EMBL/GenBank/DDBJ databases">
        <authorList>
            <person name="Weinstock G."/>
            <person name="Sodergren E."/>
            <person name="Clifton S."/>
            <person name="Fulton L."/>
            <person name="Fulton B."/>
            <person name="Courtney L."/>
            <person name="Fronick C."/>
            <person name="Harrison M."/>
            <person name="Strong C."/>
            <person name="Farmer C."/>
            <person name="Delahaunty K."/>
            <person name="Markovic C."/>
            <person name="Hall O."/>
            <person name="Minx P."/>
            <person name="Tomlinson C."/>
            <person name="Mitreva M."/>
            <person name="Nelson J."/>
            <person name="Hou S."/>
            <person name="Wollam A."/>
            <person name="Pepin K.H."/>
            <person name="Johnson M."/>
            <person name="Bhonagiri V."/>
            <person name="Nash W.E."/>
            <person name="Warren W."/>
            <person name="Chinwalla A."/>
            <person name="Mardis E.R."/>
            <person name="Wilson R.K."/>
        </authorList>
    </citation>
    <scope>NUCLEOTIDE SEQUENCE [LARGE SCALE GENOMIC DNA]</scope>
    <source>
        <strain evidence="1 2">ATCC 51271</strain>
    </source>
</reference>